<gene>
    <name evidence="2" type="ORF">FPZ24_13230</name>
</gene>
<proteinExistence type="predicted"/>
<dbReference type="OrthoDB" id="3773784at2"/>
<protein>
    <submittedName>
        <fullName evidence="2">GNAT family N-acetyltransferase</fullName>
    </submittedName>
</protein>
<dbReference type="KEGG" id="spai:FPZ24_13230"/>
<accession>A0A5B8LJG2</accession>
<dbReference type="EMBL" id="CP042306">
    <property type="protein sequence ID" value="QDZ08323.1"/>
    <property type="molecule type" value="Genomic_DNA"/>
</dbReference>
<feature type="domain" description="BioF2-like acetyltransferase" evidence="1">
    <location>
        <begin position="106"/>
        <end position="252"/>
    </location>
</feature>
<reference evidence="2 3" key="1">
    <citation type="submission" date="2019-07" db="EMBL/GenBank/DDBJ databases">
        <title>Full genome sequence of Sphingomonas sp. 4R-6-7(HKS19).</title>
        <authorList>
            <person name="Im W.-T."/>
        </authorList>
    </citation>
    <scope>NUCLEOTIDE SEQUENCE [LARGE SCALE GENOMIC DNA]</scope>
    <source>
        <strain evidence="2 3">HKS19</strain>
    </source>
</reference>
<keyword evidence="3" id="KW-1185">Reference proteome</keyword>
<keyword evidence="2" id="KW-0808">Transferase</keyword>
<dbReference type="Gene3D" id="3.40.630.30">
    <property type="match status" value="1"/>
</dbReference>
<dbReference type="Proteomes" id="UP000315673">
    <property type="component" value="Chromosome"/>
</dbReference>
<sequence>MTPNVPGARPLPLKFQVGARTLASIRRNLVRVPLDLDAAIEGRLPAFPALSPAADGYLVTSLPERLSDALGKTAGAMIAFERQRYTRRYADLTTGFDAYLEQLSGNTRSAIKRKGKKVAQASGGQLDVRRYATPEQLAEFHGIARRLALGTYQERLMGAGLPDTPDFTQRMYAMAAEGNVRAWLLFVGDAPAAYLYCPIHSGTAIYEFVGHDPEFNDLSVGAVLQVEALRDLAADPGVARFDFTEGDGQHKRQFATGGVQCCDVLLLRPTLANRATIAALAGFDGSMALAKSAVAWLGLQDVAKKVRRA</sequence>
<dbReference type="InterPro" id="IPR016181">
    <property type="entry name" value="Acyl_CoA_acyltransferase"/>
</dbReference>
<name>A0A5B8LJG2_9SPHN</name>
<evidence type="ECO:0000259" key="1">
    <source>
        <dbReference type="Pfam" id="PF13480"/>
    </source>
</evidence>
<evidence type="ECO:0000313" key="3">
    <source>
        <dbReference type="Proteomes" id="UP000315673"/>
    </source>
</evidence>
<dbReference type="SUPFAM" id="SSF55729">
    <property type="entry name" value="Acyl-CoA N-acyltransferases (Nat)"/>
    <property type="match status" value="1"/>
</dbReference>
<organism evidence="2 3">
    <name type="scientific">Sphingomonas panacisoli</name>
    <dbReference type="NCBI Taxonomy" id="1813879"/>
    <lineage>
        <taxon>Bacteria</taxon>
        <taxon>Pseudomonadati</taxon>
        <taxon>Pseudomonadota</taxon>
        <taxon>Alphaproteobacteria</taxon>
        <taxon>Sphingomonadales</taxon>
        <taxon>Sphingomonadaceae</taxon>
        <taxon>Sphingomonas</taxon>
    </lineage>
</organism>
<dbReference type="InterPro" id="IPR038740">
    <property type="entry name" value="BioF2-like_GNAT_dom"/>
</dbReference>
<evidence type="ECO:0000313" key="2">
    <source>
        <dbReference type="EMBL" id="QDZ08323.1"/>
    </source>
</evidence>
<dbReference type="GO" id="GO:0016740">
    <property type="term" value="F:transferase activity"/>
    <property type="evidence" value="ECO:0007669"/>
    <property type="project" value="UniProtKB-KW"/>
</dbReference>
<dbReference type="Pfam" id="PF13480">
    <property type="entry name" value="Acetyltransf_6"/>
    <property type="match status" value="1"/>
</dbReference>
<dbReference type="AlphaFoldDB" id="A0A5B8LJG2"/>